<evidence type="ECO:0000313" key="1">
    <source>
        <dbReference type="EMBL" id="MDG5974843.1"/>
    </source>
</evidence>
<dbReference type="EMBL" id="AOGK01000004">
    <property type="protein sequence ID" value="MDG5974843.1"/>
    <property type="molecule type" value="Genomic_DNA"/>
</dbReference>
<evidence type="ECO:0000313" key="2">
    <source>
        <dbReference type="Proteomes" id="UP001152876"/>
    </source>
</evidence>
<organism evidence="1 2">
    <name type="scientific">Hydrogenophaga taeniospiralis CCUG 15921</name>
    <dbReference type="NCBI Taxonomy" id="1281780"/>
    <lineage>
        <taxon>Bacteria</taxon>
        <taxon>Pseudomonadati</taxon>
        <taxon>Pseudomonadota</taxon>
        <taxon>Betaproteobacteria</taxon>
        <taxon>Burkholderiales</taxon>
        <taxon>Comamonadaceae</taxon>
        <taxon>Hydrogenophaga</taxon>
    </lineage>
</organism>
<protein>
    <submittedName>
        <fullName evidence="1">Uncharacterized protein</fullName>
    </submittedName>
</protein>
<sequence>MWWDIAPDVRAEFEHWHSHEHFPERLGLPGFHRASRWTSASGGEGVFVMYELASYETLSSPDYLASLNAPSPWSAQMMPHHRHMVRSQCRVLASRGAGVARQALTVRLSPASGRGAELLAALKPRMAQWMGLPGLAGVHLLRHETPPIATTTEQRIRGADQTADWVLVACGYDAAMLGELAQTLFSEDNLTKLGARPGQVNGLYALSHSATVPEIQ</sequence>
<keyword evidence="2" id="KW-1185">Reference proteome</keyword>
<gene>
    <name evidence="1" type="ORF">H010_06230</name>
</gene>
<dbReference type="Proteomes" id="UP001152876">
    <property type="component" value="Unassembled WGS sequence"/>
</dbReference>
<accession>A0A9X4NNX9</accession>
<name>A0A9X4NNX9_9BURK</name>
<dbReference type="AlphaFoldDB" id="A0A9X4NNX9"/>
<proteinExistence type="predicted"/>
<comment type="caution">
    <text evidence="1">The sequence shown here is derived from an EMBL/GenBank/DDBJ whole genome shotgun (WGS) entry which is preliminary data.</text>
</comment>
<reference evidence="1" key="1">
    <citation type="submission" date="2013-01" db="EMBL/GenBank/DDBJ databases">
        <title>Genome draft of Hydrogenophaga taeniospiralis 2K1.</title>
        <authorList>
            <person name="Gomila M."/>
            <person name="Lalucat J."/>
        </authorList>
    </citation>
    <scope>NUCLEOTIDE SEQUENCE</scope>
    <source>
        <strain evidence="1">CCUG 15921</strain>
    </source>
</reference>